<proteinExistence type="predicted"/>
<accession>A0AAV5HLZ8</accession>
<organism evidence="1 2">
    <name type="scientific">Rubroshorea leprosula</name>
    <dbReference type="NCBI Taxonomy" id="152421"/>
    <lineage>
        <taxon>Eukaryota</taxon>
        <taxon>Viridiplantae</taxon>
        <taxon>Streptophyta</taxon>
        <taxon>Embryophyta</taxon>
        <taxon>Tracheophyta</taxon>
        <taxon>Spermatophyta</taxon>
        <taxon>Magnoliopsida</taxon>
        <taxon>eudicotyledons</taxon>
        <taxon>Gunneridae</taxon>
        <taxon>Pentapetalae</taxon>
        <taxon>rosids</taxon>
        <taxon>malvids</taxon>
        <taxon>Malvales</taxon>
        <taxon>Dipterocarpaceae</taxon>
        <taxon>Rubroshorea</taxon>
    </lineage>
</organism>
<dbReference type="Proteomes" id="UP001054252">
    <property type="component" value="Unassembled WGS sequence"/>
</dbReference>
<comment type="caution">
    <text evidence="1">The sequence shown here is derived from an EMBL/GenBank/DDBJ whole genome shotgun (WGS) entry which is preliminary data.</text>
</comment>
<gene>
    <name evidence="1" type="ORF">SLEP1_g1038</name>
</gene>
<evidence type="ECO:0000313" key="2">
    <source>
        <dbReference type="Proteomes" id="UP001054252"/>
    </source>
</evidence>
<sequence length="95" mass="11237">MGNADYDVYTSARVQSGAYHRAAVPPPQPFFKSLKYSLKETFFPDDQLRQFKNHTLRQGSRPHRRNHHGKFRYPSGHQLRQACQFATYSWPMYKC</sequence>
<protein>
    <submittedName>
        <fullName evidence="1">Uncharacterized protein</fullName>
    </submittedName>
</protein>
<dbReference type="EMBL" id="BPVZ01000001">
    <property type="protein sequence ID" value="GKU86526.1"/>
    <property type="molecule type" value="Genomic_DNA"/>
</dbReference>
<reference evidence="1 2" key="1">
    <citation type="journal article" date="2021" name="Commun. Biol.">
        <title>The genome of Shorea leprosula (Dipterocarpaceae) highlights the ecological relevance of drought in aseasonal tropical rainforests.</title>
        <authorList>
            <person name="Ng K.K.S."/>
            <person name="Kobayashi M.J."/>
            <person name="Fawcett J.A."/>
            <person name="Hatakeyama M."/>
            <person name="Paape T."/>
            <person name="Ng C.H."/>
            <person name="Ang C.C."/>
            <person name="Tnah L.H."/>
            <person name="Lee C.T."/>
            <person name="Nishiyama T."/>
            <person name="Sese J."/>
            <person name="O'Brien M.J."/>
            <person name="Copetti D."/>
            <person name="Mohd Noor M.I."/>
            <person name="Ong R.C."/>
            <person name="Putra M."/>
            <person name="Sireger I.Z."/>
            <person name="Indrioko S."/>
            <person name="Kosugi Y."/>
            <person name="Izuno A."/>
            <person name="Isagi Y."/>
            <person name="Lee S.L."/>
            <person name="Shimizu K.K."/>
        </authorList>
    </citation>
    <scope>NUCLEOTIDE SEQUENCE [LARGE SCALE GENOMIC DNA]</scope>
    <source>
        <strain evidence="1">214</strain>
    </source>
</reference>
<name>A0AAV5HLZ8_9ROSI</name>
<evidence type="ECO:0000313" key="1">
    <source>
        <dbReference type="EMBL" id="GKU86526.1"/>
    </source>
</evidence>
<keyword evidence="2" id="KW-1185">Reference proteome</keyword>
<dbReference type="AlphaFoldDB" id="A0AAV5HLZ8"/>